<sequence>MVRNCDIFHHKRLIHAGKREVDAMTLCFSEDSDPAMEGLKALYRLLEEGEIDRGTPNSRLKRAGRILIPSRLRQGRRRSTRCKRPVTR</sequence>
<proteinExistence type="predicted"/>
<accession>A0A0W8FH08</accession>
<evidence type="ECO:0000313" key="1">
    <source>
        <dbReference type="EMBL" id="KUG20132.1"/>
    </source>
</evidence>
<dbReference type="AlphaFoldDB" id="A0A0W8FH08"/>
<reference evidence="1" key="1">
    <citation type="journal article" date="2015" name="Proc. Natl. Acad. Sci. U.S.A.">
        <title>Networks of energetic and metabolic interactions define dynamics in microbial communities.</title>
        <authorList>
            <person name="Embree M."/>
            <person name="Liu J.K."/>
            <person name="Al-Bassam M.M."/>
            <person name="Zengler K."/>
        </authorList>
    </citation>
    <scope>NUCLEOTIDE SEQUENCE</scope>
</reference>
<name>A0A0W8FH08_9ZZZZ</name>
<comment type="caution">
    <text evidence="1">The sequence shown here is derived from an EMBL/GenBank/DDBJ whole genome shotgun (WGS) entry which is preliminary data.</text>
</comment>
<dbReference type="EMBL" id="LNQE01001222">
    <property type="protein sequence ID" value="KUG20132.1"/>
    <property type="molecule type" value="Genomic_DNA"/>
</dbReference>
<gene>
    <name evidence="1" type="ORF">ASZ90_010141</name>
</gene>
<protein>
    <submittedName>
        <fullName evidence="1">Uncharacterized protein</fullName>
    </submittedName>
</protein>
<organism evidence="1">
    <name type="scientific">hydrocarbon metagenome</name>
    <dbReference type="NCBI Taxonomy" id="938273"/>
    <lineage>
        <taxon>unclassified sequences</taxon>
        <taxon>metagenomes</taxon>
        <taxon>ecological metagenomes</taxon>
    </lineage>
</organism>